<proteinExistence type="predicted"/>
<dbReference type="RefSeq" id="WP_343954553.1">
    <property type="nucleotide sequence ID" value="NZ_BAAAHQ010000046.1"/>
</dbReference>
<name>A0ABN1R166_9ACTN</name>
<accession>A0ABN1R166</accession>
<comment type="caution">
    <text evidence="1">The sequence shown here is derived from an EMBL/GenBank/DDBJ whole genome shotgun (WGS) entry which is preliminary data.</text>
</comment>
<dbReference type="Proteomes" id="UP001501578">
    <property type="component" value="Unassembled WGS sequence"/>
</dbReference>
<protein>
    <submittedName>
        <fullName evidence="1">Uncharacterized protein</fullName>
    </submittedName>
</protein>
<sequence length="99" mass="10459">MISMKNMSAAQWLASARRDSVRLIDGLAELRQEKSVRGRERSAITRVGGGLVSSAPAFSAGAPGAIASPAGIHLPMTQQQYTKGGLCGPQPWRDAPVRT</sequence>
<evidence type="ECO:0000313" key="1">
    <source>
        <dbReference type="EMBL" id="GAA0950465.1"/>
    </source>
</evidence>
<evidence type="ECO:0000313" key="2">
    <source>
        <dbReference type="Proteomes" id="UP001501578"/>
    </source>
</evidence>
<gene>
    <name evidence="1" type="ORF">GCM10009560_69910</name>
</gene>
<dbReference type="EMBL" id="BAAAHQ010000046">
    <property type="protein sequence ID" value="GAA0950465.1"/>
    <property type="molecule type" value="Genomic_DNA"/>
</dbReference>
<reference evidence="1 2" key="1">
    <citation type="journal article" date="2019" name="Int. J. Syst. Evol. Microbiol.">
        <title>The Global Catalogue of Microorganisms (GCM) 10K type strain sequencing project: providing services to taxonomists for standard genome sequencing and annotation.</title>
        <authorList>
            <consortium name="The Broad Institute Genomics Platform"/>
            <consortium name="The Broad Institute Genome Sequencing Center for Infectious Disease"/>
            <person name="Wu L."/>
            <person name="Ma J."/>
        </authorList>
    </citation>
    <scope>NUCLEOTIDE SEQUENCE [LARGE SCALE GENOMIC DNA]</scope>
    <source>
        <strain evidence="1 2">JCM 11136</strain>
    </source>
</reference>
<organism evidence="1 2">
    <name type="scientific">Nonomuraea longicatena</name>
    <dbReference type="NCBI Taxonomy" id="83682"/>
    <lineage>
        <taxon>Bacteria</taxon>
        <taxon>Bacillati</taxon>
        <taxon>Actinomycetota</taxon>
        <taxon>Actinomycetes</taxon>
        <taxon>Streptosporangiales</taxon>
        <taxon>Streptosporangiaceae</taxon>
        <taxon>Nonomuraea</taxon>
    </lineage>
</organism>
<keyword evidence="2" id="KW-1185">Reference proteome</keyword>